<sequence>MSTLNVNNPLTQSISASDPISSTEQRKSVKFSSEFCSRVTQSRGEEKMNNIKGRLRSRIASDSKEMSPVATRTRTRTSCNEINLRSRKVSVIKPKCAPSERNDKFDNDINSCSSNAKEGNSNKRQSRVRKRQMGLSTSLLPKKTAASKSKSVANEKDELICNKNAKKATFFLQTEAANDTILAQAPSGSKCQKDQQEKQRQSSVGSTLLTVNIDSQTHNEGAFAFMREQLSFLKSEQFDFLYNNCKVRNIADIMNLTLNQLHAMGICEPELLQLTQMSFKMKTTSENVNVNNNGMSICKNRNKLELIKADDNLVHSNNACDNGSDSQTLLTDEKKCESFYRGTISMQNCEKLCPGISGASLTPADALRIRYEAAKHTDQIVESIKQNLQKLKTTNIDPKEKEAQLLEMYNELKQYDEQLLRRQQEMNIMELSETSYIWKKNLKKTEAEAVGGHEMTATQEEHLLIRQQQKIISESRELPGNSKLNLLEDVCNEVQVEPAFAYASVDGCVEHLEEIVEQGEGQKEQQIDMKKAGRGSSGKSKTNVIEVLRQTANDSSENSRESMRTVWKYIDEVHKLNENSLLENTEADFSTEVFAKVFREEGNRELTAIVVKYNRSSPCEKITSSDDIAEEASNSKKFDKKSTKIIEEPLVTTTIQIPHRIKLPKAEDIQQSQRLKRNDNNERAINSKINNEIVSENANAITTTMSNSGDEGKPKSKDATEAQASSNRFRKKLRIKLTRAKNLRKKQNWREDNKSGNQSVSEFSLSSDTDFTSTSLQGNSNIENALLADEQVSSTEFSKINIIKKPRSKFVQGIDIDPTSRTSHDEKVVKEDEQISSAKRPKLQVIEKHLTNLEKISNIDSSSSRMVDNLNIEDVLKKGKQVSLQILNKSVSKFAQLSDIDPVLSAKHNNLIDKRSVSKDDQENAIDSSKLRITEKKISKISPTKRSVSSPSTALYDKAKNFRKTKTSTRIRKRLTFCAAKPNTSDEAAAHNNDNKERDLLATSLEYLSKPSLKDSRKRNNSISLDELHKQENELVRSVEELEIATKNPISVKEKPSCTNLIERITYERSNDLREFLKNKKDKVIMKQLTMEATNSIGVDNERRVTTSTSEQQKLEGAICQQIDSEKYQNRCYKQKTTNETKIKRVEAMSANVEQQTNDNDFVTELESNDRGNIKDEDLKYKYKTRSELCNELTEFTIKAETNIENNPTVNTMSIASPTPMDDTIASPSPPRLEEPKNYYHFNQNNGLLKSSSTQYTLYEVDIPKMAVNKPNNFDKLVKTCSLDPRVFRSPIISKQKSTPTPTSLAFPSDRRSRLPATNNFSIKHELYGQQKIYQYQQQQQNPNMLLFGYLQRSPWYQNLMSAMKIQINQSISQLVRALNNFYRERVLYPDLVFDIFKMDCAGTLIEIMQNLGIYVDAYGFISEQRLGCDMLTRCYLNPVAPANATYGFNEEISPPTRQCATVTTPSCIVPGARHNSFSDSRIETQPSSSQAHKHNEQYQSSSNRHDDANNNNRNRSHYRTDRCFHNNNQHSIESQHRRGHKRSSLSPLDLPDRSRGSKSFVATRRSSTSPSKSPSPRSYKSCKSSHTSVGQSYSNYSRKSSSQVKPQQATADDEEEECWD</sequence>
<dbReference type="GeneID" id="119639934"/>
<feature type="compositionally biased region" description="Basic and acidic residues" evidence="1">
    <location>
        <begin position="98"/>
        <end position="107"/>
    </location>
</feature>
<evidence type="ECO:0000313" key="3">
    <source>
        <dbReference type="RefSeq" id="XP_037893602.1"/>
    </source>
</evidence>
<protein>
    <submittedName>
        <fullName evidence="3">Uncharacterized protein LOC119639934 isoform X2</fullName>
    </submittedName>
</protein>
<proteinExistence type="predicted"/>
<feature type="compositionally biased region" description="Low complexity" evidence="1">
    <location>
        <begin position="142"/>
        <end position="151"/>
    </location>
</feature>
<reference evidence="3" key="1">
    <citation type="submission" date="2025-08" db="UniProtKB">
        <authorList>
            <consortium name="RefSeq"/>
        </authorList>
    </citation>
    <scope>IDENTIFICATION</scope>
    <source>
        <tissue evidence="3">Whole body pupa</tissue>
    </source>
</reference>
<feature type="compositionally biased region" description="Polar residues" evidence="1">
    <location>
        <begin position="1"/>
        <end position="23"/>
    </location>
</feature>
<feature type="compositionally biased region" description="Basic and acidic residues" evidence="1">
    <location>
        <begin position="822"/>
        <end position="833"/>
    </location>
</feature>
<feature type="region of interest" description="Disordered" evidence="1">
    <location>
        <begin position="98"/>
        <end position="151"/>
    </location>
</feature>
<feature type="region of interest" description="Disordered" evidence="1">
    <location>
        <begin position="703"/>
        <end position="776"/>
    </location>
</feature>
<feature type="compositionally biased region" description="Basic and acidic residues" evidence="1">
    <location>
        <begin position="710"/>
        <end position="720"/>
    </location>
</feature>
<feature type="region of interest" description="Disordered" evidence="1">
    <location>
        <begin position="815"/>
        <end position="834"/>
    </location>
</feature>
<feature type="region of interest" description="Disordered" evidence="1">
    <location>
        <begin position="1"/>
        <end position="27"/>
    </location>
</feature>
<evidence type="ECO:0000313" key="2">
    <source>
        <dbReference type="Proteomes" id="UP000092443"/>
    </source>
</evidence>
<feature type="compositionally biased region" description="Polar residues" evidence="1">
    <location>
        <begin position="1476"/>
        <end position="1491"/>
    </location>
</feature>
<feature type="compositionally biased region" description="Low complexity" evidence="1">
    <location>
        <begin position="1565"/>
        <end position="1586"/>
    </location>
</feature>
<dbReference type="RefSeq" id="XP_037893602.1">
    <property type="nucleotide sequence ID" value="XM_038037674.1"/>
</dbReference>
<evidence type="ECO:0000256" key="1">
    <source>
        <dbReference type="SAM" id="MobiDB-lite"/>
    </source>
</evidence>
<feature type="compositionally biased region" description="Polar residues" evidence="1">
    <location>
        <begin position="108"/>
        <end position="123"/>
    </location>
</feature>
<feature type="region of interest" description="Disordered" evidence="1">
    <location>
        <begin position="519"/>
        <end position="540"/>
    </location>
</feature>
<name>A0A9C5ZBR5_9MUSC</name>
<feature type="region of interest" description="Disordered" evidence="1">
    <location>
        <begin position="1473"/>
        <end position="1621"/>
    </location>
</feature>
<feature type="compositionally biased region" description="Low complexity" evidence="1">
    <location>
        <begin position="763"/>
        <end position="776"/>
    </location>
</feature>
<feature type="compositionally biased region" description="Basic residues" evidence="1">
    <location>
        <begin position="728"/>
        <end position="747"/>
    </location>
</feature>
<keyword evidence="2" id="KW-1185">Reference proteome</keyword>
<feature type="compositionally biased region" description="Basic and acidic residues" evidence="1">
    <location>
        <begin position="519"/>
        <end position="531"/>
    </location>
</feature>
<accession>A0A9C5ZBR5</accession>
<feature type="compositionally biased region" description="Acidic residues" evidence="1">
    <location>
        <begin position="1612"/>
        <end position="1621"/>
    </location>
</feature>
<dbReference type="Proteomes" id="UP000092443">
    <property type="component" value="Unplaced"/>
</dbReference>
<feature type="region of interest" description="Disordered" evidence="1">
    <location>
        <begin position="666"/>
        <end position="686"/>
    </location>
</feature>
<feature type="compositionally biased region" description="Low complexity" evidence="1">
    <location>
        <begin position="1593"/>
        <end position="1603"/>
    </location>
</feature>
<gene>
    <name evidence="3" type="primary">LOC119639934</name>
</gene>
<organism evidence="2 3">
    <name type="scientific">Glossina fuscipes</name>
    <dbReference type="NCBI Taxonomy" id="7396"/>
    <lineage>
        <taxon>Eukaryota</taxon>
        <taxon>Metazoa</taxon>
        <taxon>Ecdysozoa</taxon>
        <taxon>Arthropoda</taxon>
        <taxon>Hexapoda</taxon>
        <taxon>Insecta</taxon>
        <taxon>Pterygota</taxon>
        <taxon>Neoptera</taxon>
        <taxon>Endopterygota</taxon>
        <taxon>Diptera</taxon>
        <taxon>Brachycera</taxon>
        <taxon>Muscomorpha</taxon>
        <taxon>Hippoboscoidea</taxon>
        <taxon>Glossinidae</taxon>
        <taxon>Glossina</taxon>
    </lineage>
</organism>